<sequence>MTPISSSEATVLDRTADGFRASASDIGEAIACLTGGVRPQPSDLSRLCGSMRALQTFLKFEADTLQVEEGISSNCQVAVSVTNSSGCEALSRALRSIRLRDPLPVREFHGGDCKPIVRERG</sequence>
<dbReference type="RefSeq" id="WP_193082759.1">
    <property type="nucleotide sequence ID" value="NZ_CP045201.1"/>
</dbReference>
<accession>A0A7L9WJN5</accession>
<keyword evidence="2" id="KW-1185">Reference proteome</keyword>
<dbReference type="Proteomes" id="UP000594118">
    <property type="component" value="Chromosome"/>
</dbReference>
<protein>
    <submittedName>
        <fullName evidence="1">Uncharacterized protein</fullName>
    </submittedName>
</protein>
<evidence type="ECO:0000313" key="2">
    <source>
        <dbReference type="Proteomes" id="UP000594118"/>
    </source>
</evidence>
<name>A0A7L9WJN5_9RHOB</name>
<organism evidence="1 2">
    <name type="scientific">Pseudooceanicola spongiae</name>
    <dbReference type="NCBI Taxonomy" id="2613965"/>
    <lineage>
        <taxon>Bacteria</taxon>
        <taxon>Pseudomonadati</taxon>
        <taxon>Pseudomonadota</taxon>
        <taxon>Alphaproteobacteria</taxon>
        <taxon>Rhodobacterales</taxon>
        <taxon>Paracoccaceae</taxon>
        <taxon>Pseudooceanicola</taxon>
    </lineage>
</organism>
<dbReference type="EMBL" id="CP045201">
    <property type="protein sequence ID" value="QOL80439.1"/>
    <property type="molecule type" value="Genomic_DNA"/>
</dbReference>
<dbReference type="KEGG" id="pshq:F3W81_06195"/>
<dbReference type="AlphaFoldDB" id="A0A7L9WJN5"/>
<evidence type="ECO:0000313" key="1">
    <source>
        <dbReference type="EMBL" id="QOL80439.1"/>
    </source>
</evidence>
<reference evidence="1 2" key="1">
    <citation type="submission" date="2019-10" db="EMBL/GenBank/DDBJ databases">
        <title>Pseudopuniceibacterium sp. HQ09 islated from Antarctica.</title>
        <authorList>
            <person name="Liao L."/>
            <person name="Su S."/>
            <person name="Chen B."/>
            <person name="Yu Y."/>
        </authorList>
    </citation>
    <scope>NUCLEOTIDE SEQUENCE [LARGE SCALE GENOMIC DNA]</scope>
    <source>
        <strain evidence="1 2">HQ09</strain>
    </source>
</reference>
<gene>
    <name evidence="1" type="ORF">F3W81_06195</name>
</gene>
<proteinExistence type="predicted"/>